<feature type="chain" id="PRO_5004835137" description="CFEM domain-containing protein" evidence="17">
    <location>
        <begin position="22"/>
        <end position="460"/>
    </location>
</feature>
<proteinExistence type="inferred from homology"/>
<dbReference type="AlphaFoldDB" id="W3XJ63"/>
<evidence type="ECO:0000256" key="7">
    <source>
        <dbReference type="ARBA" id="ARBA00022692"/>
    </source>
</evidence>
<feature type="disulfide bond" evidence="14">
    <location>
        <begin position="58"/>
        <end position="91"/>
    </location>
</feature>
<evidence type="ECO:0000256" key="11">
    <source>
        <dbReference type="ARBA" id="ARBA00023157"/>
    </source>
</evidence>
<dbReference type="EMBL" id="KI912110">
    <property type="protein sequence ID" value="ETS86060.1"/>
    <property type="molecule type" value="Genomic_DNA"/>
</dbReference>
<feature type="region of interest" description="Disordered" evidence="15">
    <location>
        <begin position="417"/>
        <end position="460"/>
    </location>
</feature>
<sequence length="460" mass="51854">MKLSFLTFLLAALLQVRFCAAADSTDTDVTIPTCGLKCILEIVPESVCSSITNLTCICTNEDVISDLSTCVYASCSTRDALSTKKYSDVSCGRSHEDNSLQIIVTTPLFGALALFIWILRLVSRYLTGFRATWGMDDWIMVPTVIASIPMTCLSWILAKHGLGHDMWMVDFDDITYILYLYYWDEILYLFVVPATKISILCFYLRIFPRRGFRIGAYALIVLNVLYFVAFEIITIFQCTPIPGAWLEWDGEYEATCRDVNLQAWVAAAVCIVLDVALIALPMPELWNLNLSMKKKVQVMLMFAVGIFVTIVSILRLQWLLVFAKTTNVTQDFVPVGVWSTVETSVGIICACMPAMRSLFATVLPKVFGTTHHKSQYPTGNSTSNNDKSTNDKSISSRIKVKSEFVISTSRTKAHDEGSFVELTPLDSDDEQHRHERKQSRFDFEWERQDTQKPAAPRESV</sequence>
<evidence type="ECO:0000313" key="19">
    <source>
        <dbReference type="EMBL" id="ETS86060.1"/>
    </source>
</evidence>
<evidence type="ECO:0000313" key="20">
    <source>
        <dbReference type="Proteomes" id="UP000030651"/>
    </source>
</evidence>
<evidence type="ECO:0000256" key="1">
    <source>
        <dbReference type="ARBA" id="ARBA00004141"/>
    </source>
</evidence>
<keyword evidence="6" id="KW-0336">GPI-anchor</keyword>
<comment type="similarity">
    <text evidence="13">Belongs to the SAT4 family.</text>
</comment>
<dbReference type="GO" id="GO:0005576">
    <property type="term" value="C:extracellular region"/>
    <property type="evidence" value="ECO:0007669"/>
    <property type="project" value="UniProtKB-SubCell"/>
</dbReference>
<protein>
    <recommendedName>
        <fullName evidence="18">CFEM domain-containing protein</fullName>
    </recommendedName>
</protein>
<feature type="transmembrane region" description="Helical" evidence="16">
    <location>
        <begin position="139"/>
        <end position="158"/>
    </location>
</feature>
<dbReference type="HOGENOM" id="CLU_028200_6_3_1"/>
<name>W3XJ63_PESFW</name>
<dbReference type="eggNOG" id="ENOG502SM6F">
    <property type="taxonomic scope" value="Eukaryota"/>
</dbReference>
<dbReference type="OrthoDB" id="2496787at2759"/>
<feature type="transmembrane region" description="Helical" evidence="16">
    <location>
        <begin position="216"/>
        <end position="236"/>
    </location>
</feature>
<dbReference type="GeneID" id="19269098"/>
<feature type="transmembrane region" description="Helical" evidence="16">
    <location>
        <begin position="186"/>
        <end position="204"/>
    </location>
</feature>
<dbReference type="PANTHER" id="PTHR33048:SF160">
    <property type="entry name" value="SAT4 FAMILY MEMBRANE PROTEIN"/>
    <property type="match status" value="1"/>
</dbReference>
<keyword evidence="9 16" id="KW-1133">Transmembrane helix</keyword>
<keyword evidence="5" id="KW-0964">Secreted</keyword>
<keyword evidence="10 16" id="KW-0472">Membrane</keyword>
<feature type="signal peptide" evidence="17">
    <location>
        <begin position="1"/>
        <end position="21"/>
    </location>
</feature>
<dbReference type="InterPro" id="IPR052337">
    <property type="entry name" value="SAT4-like"/>
</dbReference>
<evidence type="ECO:0000256" key="17">
    <source>
        <dbReference type="SAM" id="SignalP"/>
    </source>
</evidence>
<evidence type="ECO:0000259" key="18">
    <source>
        <dbReference type="PROSITE" id="PS52012"/>
    </source>
</evidence>
<dbReference type="Pfam" id="PF05730">
    <property type="entry name" value="CFEM"/>
    <property type="match status" value="1"/>
</dbReference>
<feature type="transmembrane region" description="Helical" evidence="16">
    <location>
        <begin position="261"/>
        <end position="280"/>
    </location>
</feature>
<feature type="compositionally biased region" description="Basic and acidic residues" evidence="15">
    <location>
        <begin position="430"/>
        <end position="450"/>
    </location>
</feature>
<feature type="compositionally biased region" description="Low complexity" evidence="15">
    <location>
        <begin position="380"/>
        <end position="394"/>
    </location>
</feature>
<evidence type="ECO:0000256" key="13">
    <source>
        <dbReference type="ARBA" id="ARBA00038359"/>
    </source>
</evidence>
<dbReference type="OMA" id="HLAWERW"/>
<feature type="transmembrane region" description="Helical" evidence="16">
    <location>
        <begin position="300"/>
        <end position="323"/>
    </location>
</feature>
<feature type="domain" description="CFEM" evidence="18">
    <location>
        <begin position="8"/>
        <end position="115"/>
    </location>
</feature>
<accession>W3XJ63</accession>
<feature type="transmembrane region" description="Helical" evidence="16">
    <location>
        <begin position="335"/>
        <end position="355"/>
    </location>
</feature>
<comment type="subcellular location">
    <subcellularLocation>
        <location evidence="2">Membrane</location>
        <topology evidence="2">Lipid-anchor</topology>
        <topology evidence="2">GPI-anchor</topology>
    </subcellularLocation>
    <subcellularLocation>
        <location evidence="1">Membrane</location>
        <topology evidence="1">Multi-pass membrane protein</topology>
    </subcellularLocation>
    <subcellularLocation>
        <location evidence="3">Secreted</location>
    </subcellularLocation>
</comment>
<evidence type="ECO:0000256" key="10">
    <source>
        <dbReference type="ARBA" id="ARBA00023136"/>
    </source>
</evidence>
<dbReference type="Pfam" id="PF20684">
    <property type="entry name" value="Fung_rhodopsin"/>
    <property type="match status" value="1"/>
</dbReference>
<evidence type="ECO:0000256" key="3">
    <source>
        <dbReference type="ARBA" id="ARBA00004613"/>
    </source>
</evidence>
<organism evidence="19 20">
    <name type="scientific">Pestalotiopsis fici (strain W106-1 / CGMCC3.15140)</name>
    <dbReference type="NCBI Taxonomy" id="1229662"/>
    <lineage>
        <taxon>Eukaryota</taxon>
        <taxon>Fungi</taxon>
        <taxon>Dikarya</taxon>
        <taxon>Ascomycota</taxon>
        <taxon>Pezizomycotina</taxon>
        <taxon>Sordariomycetes</taxon>
        <taxon>Xylariomycetidae</taxon>
        <taxon>Amphisphaeriales</taxon>
        <taxon>Sporocadaceae</taxon>
        <taxon>Pestalotiopsis</taxon>
    </lineage>
</organism>
<keyword evidence="6" id="KW-0325">Glycoprotein</keyword>
<evidence type="ECO:0000256" key="12">
    <source>
        <dbReference type="ARBA" id="ARBA00023288"/>
    </source>
</evidence>
<evidence type="ECO:0000256" key="8">
    <source>
        <dbReference type="ARBA" id="ARBA00022729"/>
    </source>
</evidence>
<dbReference type="InterPro" id="IPR049326">
    <property type="entry name" value="Rhodopsin_dom_fungi"/>
</dbReference>
<evidence type="ECO:0000256" key="16">
    <source>
        <dbReference type="SAM" id="Phobius"/>
    </source>
</evidence>
<dbReference type="RefSeq" id="XP_007830857.1">
    <property type="nucleotide sequence ID" value="XM_007832666.1"/>
</dbReference>
<dbReference type="PROSITE" id="PS52012">
    <property type="entry name" value="CFEM"/>
    <property type="match status" value="1"/>
</dbReference>
<dbReference type="InParanoid" id="W3XJ63"/>
<evidence type="ECO:0000256" key="6">
    <source>
        <dbReference type="ARBA" id="ARBA00022622"/>
    </source>
</evidence>
<comment type="caution">
    <text evidence="14">Lacks conserved residue(s) required for the propagation of feature annotation.</text>
</comment>
<reference evidence="20" key="1">
    <citation type="journal article" date="2015" name="BMC Genomics">
        <title>Genomic and transcriptomic analysis of the endophytic fungus Pestalotiopsis fici reveals its lifestyle and high potential for synthesis of natural products.</title>
        <authorList>
            <person name="Wang X."/>
            <person name="Zhang X."/>
            <person name="Liu L."/>
            <person name="Xiang M."/>
            <person name="Wang W."/>
            <person name="Sun X."/>
            <person name="Che Y."/>
            <person name="Guo L."/>
            <person name="Liu G."/>
            <person name="Guo L."/>
            <person name="Wang C."/>
            <person name="Yin W.B."/>
            <person name="Stadler M."/>
            <person name="Zhang X."/>
            <person name="Liu X."/>
        </authorList>
    </citation>
    <scope>NUCLEOTIDE SEQUENCE [LARGE SCALE GENOMIC DNA]</scope>
    <source>
        <strain evidence="20">W106-1 / CGMCC3.15140</strain>
    </source>
</reference>
<dbReference type="KEGG" id="pfy:PFICI_04085"/>
<keyword evidence="8 17" id="KW-0732">Signal</keyword>
<dbReference type="GO" id="GO:0098552">
    <property type="term" value="C:side of membrane"/>
    <property type="evidence" value="ECO:0007669"/>
    <property type="project" value="UniProtKB-KW"/>
</dbReference>
<dbReference type="Proteomes" id="UP000030651">
    <property type="component" value="Unassembled WGS sequence"/>
</dbReference>
<dbReference type="InterPro" id="IPR008427">
    <property type="entry name" value="Extracellular_membr_CFEM_dom"/>
</dbReference>
<evidence type="ECO:0000256" key="4">
    <source>
        <dbReference type="ARBA" id="ARBA00010031"/>
    </source>
</evidence>
<feature type="transmembrane region" description="Helical" evidence="16">
    <location>
        <begin position="100"/>
        <end position="119"/>
    </location>
</feature>
<dbReference type="PANTHER" id="PTHR33048">
    <property type="entry name" value="PTH11-LIKE INTEGRAL MEMBRANE PROTEIN (AFU_ORTHOLOGUE AFUA_5G11245)"/>
    <property type="match status" value="1"/>
</dbReference>
<comment type="similarity">
    <text evidence="4">Belongs to the RBT5 family.</text>
</comment>
<keyword evidence="7 16" id="KW-0812">Transmembrane</keyword>
<feature type="region of interest" description="Disordered" evidence="15">
    <location>
        <begin position="373"/>
        <end position="394"/>
    </location>
</feature>
<gene>
    <name evidence="19" type="ORF">PFICI_04085</name>
</gene>
<keyword evidence="11 14" id="KW-1015">Disulfide bond</keyword>
<evidence type="ECO:0000256" key="9">
    <source>
        <dbReference type="ARBA" id="ARBA00022989"/>
    </source>
</evidence>
<keyword evidence="20" id="KW-1185">Reference proteome</keyword>
<evidence type="ECO:0000256" key="14">
    <source>
        <dbReference type="PROSITE-ProRule" id="PRU01356"/>
    </source>
</evidence>
<keyword evidence="12" id="KW-0449">Lipoprotein</keyword>
<evidence type="ECO:0000256" key="5">
    <source>
        <dbReference type="ARBA" id="ARBA00022525"/>
    </source>
</evidence>
<evidence type="ECO:0000256" key="2">
    <source>
        <dbReference type="ARBA" id="ARBA00004589"/>
    </source>
</evidence>
<evidence type="ECO:0000256" key="15">
    <source>
        <dbReference type="SAM" id="MobiDB-lite"/>
    </source>
</evidence>